<evidence type="ECO:0000313" key="2">
    <source>
        <dbReference type="Proteomes" id="UP000683360"/>
    </source>
</evidence>
<name>A0A8S3ST65_MYTED</name>
<accession>A0A8S3ST65</accession>
<dbReference type="EMBL" id="CAJPWZ010001791">
    <property type="protein sequence ID" value="CAG2223617.1"/>
    <property type="molecule type" value="Genomic_DNA"/>
</dbReference>
<comment type="caution">
    <text evidence="1">The sequence shown here is derived from an EMBL/GenBank/DDBJ whole genome shotgun (WGS) entry which is preliminary data.</text>
</comment>
<keyword evidence="2" id="KW-1185">Reference proteome</keyword>
<evidence type="ECO:0000313" key="1">
    <source>
        <dbReference type="EMBL" id="CAG2223617.1"/>
    </source>
</evidence>
<sequence length="445" mass="50330">MIIILGIIDGTDVNLSGKCFITHNDSRVELQCSTCRQPRGYNVEFLVDGRSEDSVIYDPRTGNCSHQGMLCKPDKCACGLYGKEFNITLYLSVNTNTNGTMFSCDVQFADKDRSSIFSKRAHVFFIENEFHTMNVTTKMIKPPTTDSIQGDIVSTKNKTVIDDIGSRLENSTSPCNVLKCNQNNSLIKDENEQKENSLQEMTVTNDNEEEEVSLQDTTVIHIVIECTQCIPVLQLKMKTNKKEDSLQEMTVTNENGEEEVSLQNTTVTVENETEDIRLQETTVKDENDQKEDSLQEMAVTNEHDQEEVILQETINNSPETARFATNTSTYKDIEHLQNWEKLVLTGHSEDKYKLIVMNIHGNTQFSLPLHSSKIPWKLTEIDQRGIDMIALAYVQSNVIDIINVSKGKLETKIEIPDKCRALSHYGSSLCVIVYKHILLVDHKGT</sequence>
<dbReference type="AlphaFoldDB" id="A0A8S3ST65"/>
<dbReference type="Proteomes" id="UP000683360">
    <property type="component" value="Unassembled WGS sequence"/>
</dbReference>
<organism evidence="1 2">
    <name type="scientific">Mytilus edulis</name>
    <name type="common">Blue mussel</name>
    <dbReference type="NCBI Taxonomy" id="6550"/>
    <lineage>
        <taxon>Eukaryota</taxon>
        <taxon>Metazoa</taxon>
        <taxon>Spiralia</taxon>
        <taxon>Lophotrochozoa</taxon>
        <taxon>Mollusca</taxon>
        <taxon>Bivalvia</taxon>
        <taxon>Autobranchia</taxon>
        <taxon>Pteriomorphia</taxon>
        <taxon>Mytilida</taxon>
        <taxon>Mytiloidea</taxon>
        <taxon>Mytilidae</taxon>
        <taxon>Mytilinae</taxon>
        <taxon>Mytilus</taxon>
    </lineage>
</organism>
<protein>
    <submittedName>
        <fullName evidence="1">Uncharacterized protein</fullName>
    </submittedName>
</protein>
<reference evidence="1" key="1">
    <citation type="submission" date="2021-03" db="EMBL/GenBank/DDBJ databases">
        <authorList>
            <person name="Bekaert M."/>
        </authorList>
    </citation>
    <scope>NUCLEOTIDE SEQUENCE</scope>
</reference>
<proteinExistence type="predicted"/>
<gene>
    <name evidence="1" type="ORF">MEDL_37031</name>
</gene>